<dbReference type="SUPFAM" id="SSF81301">
    <property type="entry name" value="Nucleotidyltransferase"/>
    <property type="match status" value="1"/>
</dbReference>
<dbReference type="PANTHER" id="PTHR34822:SF1">
    <property type="entry name" value="GRPB FAMILY PROTEIN"/>
    <property type="match status" value="1"/>
</dbReference>
<evidence type="ECO:0000313" key="2">
    <source>
        <dbReference type="Proteomes" id="UP001179280"/>
    </source>
</evidence>
<dbReference type="InterPro" id="IPR007344">
    <property type="entry name" value="GrpB/CoaE"/>
</dbReference>
<sequence>MVGLSNNEVRLIKPSSDWLEQYNMEKITLLNTLHPFNVQIEHIGSTALGTIESKPLIDILIGFNRLEDIEQLPWPELRQKDYYLLKVAIKSKKVMAKFSNIETQTKSVVVHMVEKNSDWWHEHLFFRDYLRSTPSALCEYEALKIRLASQFPDDQASYTDGKQAFVNHILKKRK</sequence>
<dbReference type="Proteomes" id="UP001179280">
    <property type="component" value="Unassembled WGS sequence"/>
</dbReference>
<dbReference type="Pfam" id="PF04229">
    <property type="entry name" value="GrpB"/>
    <property type="match status" value="1"/>
</dbReference>
<dbReference type="Gene3D" id="3.30.460.10">
    <property type="entry name" value="Beta Polymerase, domain 2"/>
    <property type="match status" value="1"/>
</dbReference>
<accession>A0ABS2SSM2</accession>
<proteinExistence type="predicted"/>
<name>A0ABS2SSM2_9BACI</name>
<gene>
    <name evidence="1" type="ORF">JOC54_001748</name>
</gene>
<keyword evidence="2" id="KW-1185">Reference proteome</keyword>
<dbReference type="EMBL" id="JAFBCV010000004">
    <property type="protein sequence ID" value="MBM7838492.1"/>
    <property type="molecule type" value="Genomic_DNA"/>
</dbReference>
<dbReference type="RefSeq" id="WP_204465681.1">
    <property type="nucleotide sequence ID" value="NZ_JAFBCV010000004.1"/>
</dbReference>
<comment type="caution">
    <text evidence="1">The sequence shown here is derived from an EMBL/GenBank/DDBJ whole genome shotgun (WGS) entry which is preliminary data.</text>
</comment>
<dbReference type="PANTHER" id="PTHR34822">
    <property type="entry name" value="GRPB DOMAIN PROTEIN (AFU_ORTHOLOGUE AFUA_1G01530)"/>
    <property type="match status" value="1"/>
</dbReference>
<dbReference type="InterPro" id="IPR043519">
    <property type="entry name" value="NT_sf"/>
</dbReference>
<reference evidence="1" key="1">
    <citation type="submission" date="2021-01" db="EMBL/GenBank/DDBJ databases">
        <title>Genomic Encyclopedia of Type Strains, Phase IV (KMG-IV): sequencing the most valuable type-strain genomes for metagenomic binning, comparative biology and taxonomic classification.</title>
        <authorList>
            <person name="Goeker M."/>
        </authorList>
    </citation>
    <scope>NUCLEOTIDE SEQUENCE</scope>
    <source>
        <strain evidence="1">DSM 21943</strain>
    </source>
</reference>
<evidence type="ECO:0000313" key="1">
    <source>
        <dbReference type="EMBL" id="MBM7838492.1"/>
    </source>
</evidence>
<organism evidence="1 2">
    <name type="scientific">Shouchella xiaoxiensis</name>
    <dbReference type="NCBI Taxonomy" id="766895"/>
    <lineage>
        <taxon>Bacteria</taxon>
        <taxon>Bacillati</taxon>
        <taxon>Bacillota</taxon>
        <taxon>Bacilli</taxon>
        <taxon>Bacillales</taxon>
        <taxon>Bacillaceae</taxon>
        <taxon>Shouchella</taxon>
    </lineage>
</organism>
<protein>
    <submittedName>
        <fullName evidence="1">GrpB-like predicted nucleotidyltransferase (UPF0157 family)</fullName>
    </submittedName>
</protein>